<dbReference type="GO" id="GO:0016020">
    <property type="term" value="C:membrane"/>
    <property type="evidence" value="ECO:0007669"/>
    <property type="project" value="UniProtKB-SubCell"/>
</dbReference>
<gene>
    <name evidence="6" type="ORF">LY01_01315</name>
</gene>
<evidence type="ECO:0000256" key="4">
    <source>
        <dbReference type="ARBA" id="ARBA00023136"/>
    </source>
</evidence>
<feature type="transmembrane region" description="Helical" evidence="5">
    <location>
        <begin position="80"/>
        <end position="100"/>
    </location>
</feature>
<keyword evidence="3 5" id="KW-1133">Transmembrane helix</keyword>
<evidence type="ECO:0000256" key="3">
    <source>
        <dbReference type="ARBA" id="ARBA00022989"/>
    </source>
</evidence>
<keyword evidence="7" id="KW-1185">Reference proteome</keyword>
<proteinExistence type="predicted"/>
<evidence type="ECO:0000313" key="6">
    <source>
        <dbReference type="EMBL" id="PPK95722.1"/>
    </source>
</evidence>
<protein>
    <submittedName>
        <fullName evidence="6">DoxX-like protein</fullName>
    </submittedName>
</protein>
<feature type="transmembrane region" description="Helical" evidence="5">
    <location>
        <begin position="6"/>
        <end position="25"/>
    </location>
</feature>
<evidence type="ECO:0000313" key="7">
    <source>
        <dbReference type="Proteomes" id="UP000239002"/>
    </source>
</evidence>
<dbReference type="RefSeq" id="WP_104515014.1">
    <property type="nucleotide sequence ID" value="NZ_MQVW01000002.1"/>
</dbReference>
<dbReference type="Pfam" id="PF13564">
    <property type="entry name" value="DoxX_2"/>
    <property type="match status" value="1"/>
</dbReference>
<evidence type="ECO:0000256" key="1">
    <source>
        <dbReference type="ARBA" id="ARBA00004141"/>
    </source>
</evidence>
<keyword evidence="2 5" id="KW-0812">Transmembrane</keyword>
<feature type="transmembrane region" description="Helical" evidence="5">
    <location>
        <begin position="54"/>
        <end position="74"/>
    </location>
</feature>
<keyword evidence="4 5" id="KW-0472">Membrane</keyword>
<reference evidence="6 7" key="1">
    <citation type="submission" date="2018-02" db="EMBL/GenBank/DDBJ databases">
        <title>Genomic Encyclopedia of Archaeal and Bacterial Type Strains, Phase II (KMG-II): from individual species to whole genera.</title>
        <authorList>
            <person name="Goeker M."/>
        </authorList>
    </citation>
    <scope>NUCLEOTIDE SEQUENCE [LARGE SCALE GENOMIC DNA]</scope>
    <source>
        <strain evidence="6 7">DSM 16809</strain>
    </source>
</reference>
<dbReference type="OrthoDB" id="1493324at2"/>
<sequence length="123" mass="13563">MEFIEITEILIKLVVGLSILNVWLINRDKSTPWRGGNASSMQEEFAAYGLSKNAMMIVGTLKCLFAVLILISIYYKAVEYTGAIGIALLMLGAIVMHFKINDPIKKSVPAAIFLLLSLAIIFI</sequence>
<evidence type="ECO:0000256" key="5">
    <source>
        <dbReference type="SAM" id="Phobius"/>
    </source>
</evidence>
<dbReference type="AlphaFoldDB" id="A0A2S6INA0"/>
<dbReference type="InterPro" id="IPR032808">
    <property type="entry name" value="DoxX"/>
</dbReference>
<organism evidence="6 7">
    <name type="scientific">Nonlabens xylanidelens</name>
    <dbReference type="NCBI Taxonomy" id="191564"/>
    <lineage>
        <taxon>Bacteria</taxon>
        <taxon>Pseudomonadati</taxon>
        <taxon>Bacteroidota</taxon>
        <taxon>Flavobacteriia</taxon>
        <taxon>Flavobacteriales</taxon>
        <taxon>Flavobacteriaceae</taxon>
        <taxon>Nonlabens</taxon>
    </lineage>
</organism>
<evidence type="ECO:0000256" key="2">
    <source>
        <dbReference type="ARBA" id="ARBA00022692"/>
    </source>
</evidence>
<comment type="subcellular location">
    <subcellularLocation>
        <location evidence="1">Membrane</location>
        <topology evidence="1">Multi-pass membrane protein</topology>
    </subcellularLocation>
</comment>
<name>A0A2S6INA0_9FLAO</name>
<dbReference type="Proteomes" id="UP000239002">
    <property type="component" value="Unassembled WGS sequence"/>
</dbReference>
<feature type="transmembrane region" description="Helical" evidence="5">
    <location>
        <begin position="107"/>
        <end position="122"/>
    </location>
</feature>
<dbReference type="EMBL" id="PTJE01000002">
    <property type="protein sequence ID" value="PPK95722.1"/>
    <property type="molecule type" value="Genomic_DNA"/>
</dbReference>
<accession>A0A2S6INA0</accession>
<comment type="caution">
    <text evidence="6">The sequence shown here is derived from an EMBL/GenBank/DDBJ whole genome shotgun (WGS) entry which is preliminary data.</text>
</comment>